<feature type="transmembrane region" description="Helical" evidence="1">
    <location>
        <begin position="57"/>
        <end position="81"/>
    </location>
</feature>
<organism evidence="2 3">
    <name type="scientific">Linum trigynum</name>
    <dbReference type="NCBI Taxonomy" id="586398"/>
    <lineage>
        <taxon>Eukaryota</taxon>
        <taxon>Viridiplantae</taxon>
        <taxon>Streptophyta</taxon>
        <taxon>Embryophyta</taxon>
        <taxon>Tracheophyta</taxon>
        <taxon>Spermatophyta</taxon>
        <taxon>Magnoliopsida</taxon>
        <taxon>eudicotyledons</taxon>
        <taxon>Gunneridae</taxon>
        <taxon>Pentapetalae</taxon>
        <taxon>rosids</taxon>
        <taxon>fabids</taxon>
        <taxon>Malpighiales</taxon>
        <taxon>Linaceae</taxon>
        <taxon>Linum</taxon>
    </lineage>
</organism>
<protein>
    <submittedName>
        <fullName evidence="2">Uncharacterized protein</fullName>
    </submittedName>
</protein>
<dbReference type="EMBL" id="OZ034813">
    <property type="protein sequence ID" value="CAL1352082.1"/>
    <property type="molecule type" value="Genomic_DNA"/>
</dbReference>
<proteinExistence type="predicted"/>
<evidence type="ECO:0000313" key="3">
    <source>
        <dbReference type="Proteomes" id="UP001497516"/>
    </source>
</evidence>
<keyword evidence="3" id="KW-1185">Reference proteome</keyword>
<keyword evidence="1" id="KW-1133">Transmembrane helix</keyword>
<feature type="transmembrane region" description="Helical" evidence="1">
    <location>
        <begin position="32"/>
        <end position="51"/>
    </location>
</feature>
<dbReference type="Proteomes" id="UP001497516">
    <property type="component" value="Chromosome 1"/>
</dbReference>
<keyword evidence="1" id="KW-0812">Transmembrane</keyword>
<dbReference type="PANTHER" id="PTHR34125:SF7">
    <property type="entry name" value="TRANSMEMBRANE PROTEIN"/>
    <property type="match status" value="1"/>
</dbReference>
<reference evidence="2 3" key="1">
    <citation type="submission" date="2024-04" db="EMBL/GenBank/DDBJ databases">
        <authorList>
            <person name="Fracassetti M."/>
        </authorList>
    </citation>
    <scope>NUCLEOTIDE SEQUENCE [LARGE SCALE GENOMIC DNA]</scope>
</reference>
<evidence type="ECO:0000256" key="1">
    <source>
        <dbReference type="SAM" id="Phobius"/>
    </source>
</evidence>
<accession>A0AAV2C7K7</accession>
<name>A0AAV2C7K7_9ROSI</name>
<sequence>MADPYHQRKQQQQQHHHPAMEISEKLLLQYKYHFAVAAVASLSLSLLMYAAPRLLTILAYFLPLLASTTVFLILITTFGGVSTLNIDPNHLQHGQGHGAGLLDYVAGRPDENYYALEAHGY</sequence>
<gene>
    <name evidence="2" type="ORF">LTRI10_LOCUS78</name>
</gene>
<evidence type="ECO:0000313" key="2">
    <source>
        <dbReference type="EMBL" id="CAL1352082.1"/>
    </source>
</evidence>
<dbReference type="AlphaFoldDB" id="A0AAV2C7K7"/>
<keyword evidence="1" id="KW-0472">Membrane</keyword>
<dbReference type="PANTHER" id="PTHR34125">
    <property type="entry name" value="OS01G0762900 PROTEIN"/>
    <property type="match status" value="1"/>
</dbReference>